<organism evidence="1 2">
    <name type="scientific">Ornithinibacillus salinisoli</name>
    <dbReference type="NCBI Taxonomy" id="1848459"/>
    <lineage>
        <taxon>Bacteria</taxon>
        <taxon>Bacillati</taxon>
        <taxon>Bacillota</taxon>
        <taxon>Bacilli</taxon>
        <taxon>Bacillales</taxon>
        <taxon>Bacillaceae</taxon>
        <taxon>Ornithinibacillus</taxon>
    </lineage>
</organism>
<dbReference type="Proteomes" id="UP001597383">
    <property type="component" value="Unassembled WGS sequence"/>
</dbReference>
<evidence type="ECO:0000313" key="2">
    <source>
        <dbReference type="Proteomes" id="UP001597383"/>
    </source>
</evidence>
<reference evidence="2" key="1">
    <citation type="journal article" date="2019" name="Int. J. Syst. Evol. Microbiol.">
        <title>The Global Catalogue of Microorganisms (GCM) 10K type strain sequencing project: providing services to taxonomists for standard genome sequencing and annotation.</title>
        <authorList>
            <consortium name="The Broad Institute Genomics Platform"/>
            <consortium name="The Broad Institute Genome Sequencing Center for Infectious Disease"/>
            <person name="Wu L."/>
            <person name="Ma J."/>
        </authorList>
    </citation>
    <scope>NUCLEOTIDE SEQUENCE [LARGE SCALE GENOMIC DNA]</scope>
    <source>
        <strain evidence="2">R28</strain>
    </source>
</reference>
<name>A0ABW4W2N9_9BACI</name>
<dbReference type="RefSeq" id="WP_377557000.1">
    <property type="nucleotide sequence ID" value="NZ_JBHUMI010000016.1"/>
</dbReference>
<proteinExistence type="predicted"/>
<protein>
    <recommendedName>
        <fullName evidence="3">PilZ domain-containing protein</fullName>
    </recommendedName>
</protein>
<evidence type="ECO:0008006" key="3">
    <source>
        <dbReference type="Google" id="ProtNLM"/>
    </source>
</evidence>
<evidence type="ECO:0000313" key="1">
    <source>
        <dbReference type="EMBL" id="MFD2046059.1"/>
    </source>
</evidence>
<gene>
    <name evidence="1" type="ORF">ACFSJF_17405</name>
</gene>
<accession>A0ABW4W2N9</accession>
<keyword evidence="2" id="KW-1185">Reference proteome</keyword>
<comment type="caution">
    <text evidence="1">The sequence shown here is derived from an EMBL/GenBank/DDBJ whole genome shotgun (WGS) entry which is preliminary data.</text>
</comment>
<sequence length="108" mass="12670">MKIKKDYFRDAVQTLCKVEIIPPRITRFTKQDNFITISIKNVSEDGLDINCFKVINIIYSLIGPTKTKFSRTPFLFPDSQKIDRIAITFEEKEYKALINKLFNQNTVF</sequence>
<dbReference type="EMBL" id="JBHUHQ010000021">
    <property type="protein sequence ID" value="MFD2046059.1"/>
    <property type="molecule type" value="Genomic_DNA"/>
</dbReference>